<evidence type="ECO:0000313" key="2">
    <source>
        <dbReference type="EMBL" id="EGG29337.1"/>
    </source>
</evidence>
<proteinExistence type="inferred from homology"/>
<dbReference type="STRING" id="2518989.IMCC3088_1910"/>
<evidence type="ECO:0000313" key="3">
    <source>
        <dbReference type="Proteomes" id="UP000005615"/>
    </source>
</evidence>
<dbReference type="EMBL" id="AEIG01000056">
    <property type="protein sequence ID" value="EGG29337.1"/>
    <property type="molecule type" value="Genomic_DNA"/>
</dbReference>
<dbReference type="SUPFAM" id="SSF111369">
    <property type="entry name" value="HlyD-like secretion proteins"/>
    <property type="match status" value="1"/>
</dbReference>
<dbReference type="Gene3D" id="2.40.30.170">
    <property type="match status" value="1"/>
</dbReference>
<gene>
    <name evidence="2" type="ORF">IMCC3088_1910</name>
</gene>
<name>F3L2Y6_9GAMM</name>
<dbReference type="PANTHER" id="PTHR30469:SF11">
    <property type="entry name" value="BLL4320 PROTEIN"/>
    <property type="match status" value="1"/>
</dbReference>
<dbReference type="Gene3D" id="2.40.420.20">
    <property type="match status" value="1"/>
</dbReference>
<comment type="similarity">
    <text evidence="1">Belongs to the membrane fusion protein (MFP) (TC 8.A.1) family.</text>
</comment>
<keyword evidence="3" id="KW-1185">Reference proteome</keyword>
<evidence type="ECO:0000256" key="1">
    <source>
        <dbReference type="ARBA" id="ARBA00009477"/>
    </source>
</evidence>
<dbReference type="Proteomes" id="UP000005615">
    <property type="component" value="Unassembled WGS sequence"/>
</dbReference>
<dbReference type="eggNOG" id="COG0845">
    <property type="taxonomic scope" value="Bacteria"/>
</dbReference>
<organism evidence="2 3">
    <name type="scientific">Aequoribacter fuscus</name>
    <dbReference type="NCBI Taxonomy" id="2518989"/>
    <lineage>
        <taxon>Bacteria</taxon>
        <taxon>Pseudomonadati</taxon>
        <taxon>Pseudomonadota</taxon>
        <taxon>Gammaproteobacteria</taxon>
        <taxon>Cellvibrionales</taxon>
        <taxon>Halieaceae</taxon>
        <taxon>Aequoribacter</taxon>
    </lineage>
</organism>
<dbReference type="GO" id="GO:1990281">
    <property type="term" value="C:efflux pump complex"/>
    <property type="evidence" value="ECO:0007669"/>
    <property type="project" value="TreeGrafter"/>
</dbReference>
<reference evidence="2 3" key="1">
    <citation type="journal article" date="2011" name="J. Bacteriol.">
        <title>Genome sequence of strain IMCC3088, a proteorhodopsin-containing marine bacterium belonging to the OM60/NOR5 clade.</title>
        <authorList>
            <person name="Jang Y."/>
            <person name="Oh H.M."/>
            <person name="Kang I."/>
            <person name="Lee K."/>
            <person name="Yang S.J."/>
            <person name="Cho J.C."/>
        </authorList>
    </citation>
    <scope>NUCLEOTIDE SEQUENCE [LARGE SCALE GENOMIC DNA]</scope>
    <source>
        <strain evidence="2 3">IMCC3088</strain>
    </source>
</reference>
<dbReference type="AlphaFoldDB" id="F3L2Y6"/>
<dbReference type="RefSeq" id="WP_009576144.1">
    <property type="nucleotide sequence ID" value="NZ_AEIG01000056.1"/>
</dbReference>
<dbReference type="Gene3D" id="2.40.50.100">
    <property type="match status" value="1"/>
</dbReference>
<comment type="caution">
    <text evidence="2">The sequence shown here is derived from an EMBL/GenBank/DDBJ whole genome shotgun (WGS) entry which is preliminary data.</text>
</comment>
<dbReference type="InterPro" id="IPR006143">
    <property type="entry name" value="RND_pump_MFP"/>
</dbReference>
<protein>
    <submittedName>
        <fullName evidence="2">Efflux transporter, RND family, MFP subunit</fullName>
    </submittedName>
</protein>
<dbReference type="GO" id="GO:0015562">
    <property type="term" value="F:efflux transmembrane transporter activity"/>
    <property type="evidence" value="ECO:0007669"/>
    <property type="project" value="TreeGrafter"/>
</dbReference>
<dbReference type="Gene3D" id="1.10.287.470">
    <property type="entry name" value="Helix hairpin bin"/>
    <property type="match status" value="1"/>
</dbReference>
<accession>F3L2Y6</accession>
<dbReference type="PANTHER" id="PTHR30469">
    <property type="entry name" value="MULTIDRUG RESISTANCE PROTEIN MDTA"/>
    <property type="match status" value="1"/>
</dbReference>
<dbReference type="OrthoDB" id="266524at2"/>
<sequence length="372" mass="39105">MPLPRPLVSILALCIAGGAATLLTGALYTKAPATVAVDADRALDAEITRFVEQDSYKKTVTFAGIVTAKEDTRLAFEIPGTLISLGLRVGDTAKAGQIVARLDTRSLVANQSATAGRLAQAKAQGELARLQFDRIRDLFAQGAVSQGQFDEARLGLDSAKATETALQAELSAINVALTKSELRLPFNATVNARHASIGAVVASGSPIYDITSTEGREAIIGIPAQVATRLAVDEVVTVYIDGDAIVGRILGISSKLDLRTRTQTIRIALPDNSEATPGQVAVLHHAITIETAGGWLPMTALTEGGRGLWTALVARANQEGSIVTERAILEIIDFADDRVYVRGSLKNGDKVIASGTHRLVPGMAINPVEAAQ</sequence>
<dbReference type="NCBIfam" id="TIGR01730">
    <property type="entry name" value="RND_mfp"/>
    <property type="match status" value="1"/>
</dbReference>